<comment type="catalytic activity">
    <reaction evidence="4">
        <text>a monoacylglycerol + H2O = glycerol + a fatty acid + H(+)</text>
        <dbReference type="Rhea" id="RHEA:15245"/>
        <dbReference type="ChEBI" id="CHEBI:15377"/>
        <dbReference type="ChEBI" id="CHEBI:15378"/>
        <dbReference type="ChEBI" id="CHEBI:17408"/>
        <dbReference type="ChEBI" id="CHEBI:17754"/>
        <dbReference type="ChEBI" id="CHEBI:28868"/>
    </reaction>
</comment>
<dbReference type="InterPro" id="IPR051218">
    <property type="entry name" value="Sec_MonoDiacylglyc_Lipase"/>
</dbReference>
<evidence type="ECO:0000256" key="2">
    <source>
        <dbReference type="ARBA" id="ARBA00043996"/>
    </source>
</evidence>
<protein>
    <recommendedName>
        <fullName evidence="6">Fungal lipase-type domain-containing protein</fullName>
    </recommendedName>
</protein>
<comment type="similarity">
    <text evidence="2">Belongs to the AB hydrolase superfamily. Lipase family. Class 3 subfamily.</text>
</comment>
<keyword evidence="8" id="KW-1185">Reference proteome</keyword>
<dbReference type="PANTHER" id="PTHR45856:SF25">
    <property type="entry name" value="FUNGAL LIPASE-LIKE DOMAIN-CONTAINING PROTEIN"/>
    <property type="match status" value="1"/>
</dbReference>
<gene>
    <name evidence="7" type="ORF">MYCIT1_LOCUS8034</name>
</gene>
<dbReference type="Proteomes" id="UP001295794">
    <property type="component" value="Unassembled WGS sequence"/>
</dbReference>
<evidence type="ECO:0000256" key="4">
    <source>
        <dbReference type="ARBA" id="ARBA00048461"/>
    </source>
</evidence>
<dbReference type="GO" id="GO:0006629">
    <property type="term" value="P:lipid metabolic process"/>
    <property type="evidence" value="ECO:0007669"/>
    <property type="project" value="InterPro"/>
</dbReference>
<dbReference type="CDD" id="cd00519">
    <property type="entry name" value="Lipase_3"/>
    <property type="match status" value="1"/>
</dbReference>
<comment type="caution">
    <text evidence="7">The sequence shown here is derived from an EMBL/GenBank/DDBJ whole genome shotgun (WGS) entry which is preliminary data.</text>
</comment>
<dbReference type="InterPro" id="IPR029058">
    <property type="entry name" value="AB_hydrolase_fold"/>
</dbReference>
<dbReference type="Gene3D" id="3.40.50.1820">
    <property type="entry name" value="alpha/beta hydrolase"/>
    <property type="match status" value="1"/>
</dbReference>
<evidence type="ECO:0000256" key="1">
    <source>
        <dbReference type="ARBA" id="ARBA00023157"/>
    </source>
</evidence>
<dbReference type="EMBL" id="CAVNYO010000109">
    <property type="protein sequence ID" value="CAK5266336.1"/>
    <property type="molecule type" value="Genomic_DNA"/>
</dbReference>
<feature type="transmembrane region" description="Helical" evidence="5">
    <location>
        <begin position="86"/>
        <end position="106"/>
    </location>
</feature>
<organism evidence="7 8">
    <name type="scientific">Mycena citricolor</name>
    <dbReference type="NCBI Taxonomy" id="2018698"/>
    <lineage>
        <taxon>Eukaryota</taxon>
        <taxon>Fungi</taxon>
        <taxon>Dikarya</taxon>
        <taxon>Basidiomycota</taxon>
        <taxon>Agaricomycotina</taxon>
        <taxon>Agaricomycetes</taxon>
        <taxon>Agaricomycetidae</taxon>
        <taxon>Agaricales</taxon>
        <taxon>Marasmiineae</taxon>
        <taxon>Mycenaceae</taxon>
        <taxon>Mycena</taxon>
    </lineage>
</organism>
<dbReference type="SUPFAM" id="SSF53474">
    <property type="entry name" value="alpha/beta-Hydrolases"/>
    <property type="match status" value="1"/>
</dbReference>
<evidence type="ECO:0000259" key="6">
    <source>
        <dbReference type="Pfam" id="PF01764"/>
    </source>
</evidence>
<dbReference type="AlphaFoldDB" id="A0AAD2Q1Q0"/>
<name>A0AAD2Q1Q0_9AGAR</name>
<evidence type="ECO:0000256" key="5">
    <source>
        <dbReference type="SAM" id="Phobius"/>
    </source>
</evidence>
<accession>A0AAD2Q1Q0</accession>
<feature type="domain" description="Fungal lipase-type" evidence="6">
    <location>
        <begin position="289"/>
        <end position="399"/>
    </location>
</feature>
<keyword evidence="5" id="KW-1133">Transmembrane helix</keyword>
<comment type="catalytic activity">
    <reaction evidence="3">
        <text>a diacylglycerol + H2O = a monoacylglycerol + a fatty acid + H(+)</text>
        <dbReference type="Rhea" id="RHEA:32731"/>
        <dbReference type="ChEBI" id="CHEBI:15377"/>
        <dbReference type="ChEBI" id="CHEBI:15378"/>
        <dbReference type="ChEBI" id="CHEBI:17408"/>
        <dbReference type="ChEBI" id="CHEBI:18035"/>
        <dbReference type="ChEBI" id="CHEBI:28868"/>
    </reaction>
</comment>
<keyword evidence="5" id="KW-0812">Transmembrane</keyword>
<sequence length="464" mass="49294">MLLARMEPPILNEPGSGNGVTKQVLCSATRLQPSFRALGSFPFRISSCPDKICRVSTIAESPPITTANHSSSCLDAYARYKTSGRLTTIAFFPCCFPFFAVLWGFLRSLLSLPPLFLSLFHRVLVLTTDARSSHNPISFVVQLPFRMKSAFLAALLAMAAGSVVGAPMARAGNGRRLAPTTLTSLTANDLQALTPFVHFAGATYCGPADKLMSWTCGAPCAALPGFKPSLAGGMGNAVQFYPPNPVFVGYYPTSKSIIVAHEGTDPLALKSDLTDLNVLKGSLNATLFPGAPAGIEVHSGFRDEHAKTADAIQSEVKKLLASTGSTQVTVVGHSLGGALSVLDSLSLRLNLPDSVNVNSVTFGTPRVGDDAFVSFFDSKVTDFKRVNNENDLVPIVPGRFLGFSHPKGEIHIVDDSTQKVVACPGNDDATDAECQIKSVPNILFGNIIDHLGPYNGIFLGTPFC</sequence>
<reference evidence="7" key="1">
    <citation type="submission" date="2023-11" db="EMBL/GenBank/DDBJ databases">
        <authorList>
            <person name="De Vega J J."/>
            <person name="De Vega J J."/>
        </authorList>
    </citation>
    <scope>NUCLEOTIDE SEQUENCE</scope>
</reference>
<dbReference type="Pfam" id="PF01764">
    <property type="entry name" value="Lipase_3"/>
    <property type="match status" value="1"/>
</dbReference>
<keyword evidence="5" id="KW-0472">Membrane</keyword>
<evidence type="ECO:0000313" key="8">
    <source>
        <dbReference type="Proteomes" id="UP001295794"/>
    </source>
</evidence>
<keyword evidence="1" id="KW-1015">Disulfide bond</keyword>
<dbReference type="PANTHER" id="PTHR45856">
    <property type="entry name" value="ALPHA/BETA-HYDROLASES SUPERFAMILY PROTEIN"/>
    <property type="match status" value="1"/>
</dbReference>
<evidence type="ECO:0000256" key="3">
    <source>
        <dbReference type="ARBA" id="ARBA00047591"/>
    </source>
</evidence>
<evidence type="ECO:0000313" key="7">
    <source>
        <dbReference type="EMBL" id="CAK5266336.1"/>
    </source>
</evidence>
<proteinExistence type="inferred from homology"/>
<dbReference type="InterPro" id="IPR002921">
    <property type="entry name" value="Fungal_lipase-type"/>
</dbReference>